<dbReference type="RefSeq" id="WP_188940519.1">
    <property type="nucleotide sequence ID" value="NZ_BMNA01000002.1"/>
</dbReference>
<name>A0A917WDM4_9ACTN</name>
<reference evidence="5" key="2">
    <citation type="submission" date="2020-09" db="EMBL/GenBank/DDBJ databases">
        <authorList>
            <person name="Sun Q."/>
            <person name="Zhou Y."/>
        </authorList>
    </citation>
    <scope>NUCLEOTIDE SEQUENCE</scope>
    <source>
        <strain evidence="5">CGMCC 4.7308</strain>
    </source>
</reference>
<protein>
    <submittedName>
        <fullName evidence="5">Sugar ABC transporter substrate-binding protein</fullName>
    </submittedName>
</protein>
<dbReference type="SUPFAM" id="SSF53822">
    <property type="entry name" value="Periplasmic binding protein-like I"/>
    <property type="match status" value="1"/>
</dbReference>
<comment type="subcellular location">
    <subcellularLocation>
        <location evidence="1">Cell envelope</location>
    </subcellularLocation>
</comment>
<dbReference type="Proteomes" id="UP000655208">
    <property type="component" value="Unassembled WGS sequence"/>
</dbReference>
<proteinExistence type="inferred from homology"/>
<keyword evidence="6" id="KW-1185">Reference proteome</keyword>
<accession>A0A917WDM4</accession>
<dbReference type="PANTHER" id="PTHR46847">
    <property type="entry name" value="D-ALLOSE-BINDING PERIPLASMIC PROTEIN-RELATED"/>
    <property type="match status" value="1"/>
</dbReference>
<dbReference type="GO" id="GO:0030313">
    <property type="term" value="C:cell envelope"/>
    <property type="evidence" value="ECO:0007669"/>
    <property type="project" value="UniProtKB-SubCell"/>
</dbReference>
<gene>
    <name evidence="5" type="primary">rbsB</name>
    <name evidence="5" type="ORF">GCM10011594_11430</name>
</gene>
<evidence type="ECO:0000313" key="5">
    <source>
        <dbReference type="EMBL" id="GGL93299.1"/>
    </source>
</evidence>
<evidence type="ECO:0000256" key="3">
    <source>
        <dbReference type="ARBA" id="ARBA00022729"/>
    </source>
</evidence>
<dbReference type="AlphaFoldDB" id="A0A917WDM4"/>
<evidence type="ECO:0000256" key="2">
    <source>
        <dbReference type="ARBA" id="ARBA00007639"/>
    </source>
</evidence>
<evidence type="ECO:0000313" key="6">
    <source>
        <dbReference type="Proteomes" id="UP000655208"/>
    </source>
</evidence>
<dbReference type="EMBL" id="BMNA01000002">
    <property type="protein sequence ID" value="GGL93299.1"/>
    <property type="molecule type" value="Genomic_DNA"/>
</dbReference>
<dbReference type="InterPro" id="IPR025997">
    <property type="entry name" value="SBP_2_dom"/>
</dbReference>
<dbReference type="Gene3D" id="3.40.50.2300">
    <property type="match status" value="2"/>
</dbReference>
<keyword evidence="3" id="KW-0732">Signal</keyword>
<dbReference type="InterPro" id="IPR028082">
    <property type="entry name" value="Peripla_BP_I"/>
</dbReference>
<feature type="domain" description="Periplasmic binding protein" evidence="4">
    <location>
        <begin position="5"/>
        <end position="254"/>
    </location>
</feature>
<organism evidence="5 6">
    <name type="scientific">Nakamurella endophytica</name>
    <dbReference type="NCBI Taxonomy" id="1748367"/>
    <lineage>
        <taxon>Bacteria</taxon>
        <taxon>Bacillati</taxon>
        <taxon>Actinomycetota</taxon>
        <taxon>Actinomycetes</taxon>
        <taxon>Nakamurellales</taxon>
        <taxon>Nakamurellaceae</taxon>
        <taxon>Nakamurella</taxon>
    </lineage>
</organism>
<dbReference type="Pfam" id="PF13407">
    <property type="entry name" value="Peripla_BP_4"/>
    <property type="match status" value="1"/>
</dbReference>
<evidence type="ECO:0000256" key="1">
    <source>
        <dbReference type="ARBA" id="ARBA00004196"/>
    </source>
</evidence>
<dbReference type="PANTHER" id="PTHR46847:SF1">
    <property type="entry name" value="D-ALLOSE-BINDING PERIPLASMIC PROTEIN-RELATED"/>
    <property type="match status" value="1"/>
</dbReference>
<evidence type="ECO:0000259" key="4">
    <source>
        <dbReference type="Pfam" id="PF13407"/>
    </source>
</evidence>
<comment type="caution">
    <text evidence="5">The sequence shown here is derived from an EMBL/GenBank/DDBJ whole genome shotgun (WGS) entry which is preliminary data.</text>
</comment>
<reference evidence="5" key="1">
    <citation type="journal article" date="2014" name="Int. J. Syst. Evol. Microbiol.">
        <title>Complete genome sequence of Corynebacterium casei LMG S-19264T (=DSM 44701T), isolated from a smear-ripened cheese.</title>
        <authorList>
            <consortium name="US DOE Joint Genome Institute (JGI-PGF)"/>
            <person name="Walter F."/>
            <person name="Albersmeier A."/>
            <person name="Kalinowski J."/>
            <person name="Ruckert C."/>
        </authorList>
    </citation>
    <scope>NUCLEOTIDE SEQUENCE</scope>
    <source>
        <strain evidence="5">CGMCC 4.7308</strain>
    </source>
</reference>
<dbReference type="GO" id="GO:0030246">
    <property type="term" value="F:carbohydrate binding"/>
    <property type="evidence" value="ECO:0007669"/>
    <property type="project" value="UniProtKB-ARBA"/>
</dbReference>
<sequence length="296" mass="30844">MGVAAYTQDPFWSSLQCGATKQAEAMGSKITWYSSATDTSSATQQANYNAAMLTNPDALLLASWQVGTFSTQVKDLMQKGTPVIGVNSTITPATERVLFVNGEDNSEFVKYIADELKGQSGSIAVLGGTAGVEDAVRRWKPVIDGLATTAPNLKALPTQYDDFDRTKAATAASAMIVAHPDLKAIYAISGPEGEGAGAAVQQAGKAGQIKVYSYGANEAEVAGLKSGVFSALMGQPAYGLGQEGVKAAISYLQSAKKGEPVPKLDPQVVDVPLKVLNKANVDAPENVAYLQKSGCS</sequence>
<comment type="similarity">
    <text evidence="2">Belongs to the bacterial solute-binding protein 2 family.</text>
</comment>